<evidence type="ECO:0000313" key="3">
    <source>
        <dbReference type="Proteomes" id="UP000711614"/>
    </source>
</evidence>
<gene>
    <name evidence="2" type="ORF">JOF48_001465</name>
</gene>
<feature type="transmembrane region" description="Helical" evidence="1">
    <location>
        <begin position="93"/>
        <end position="114"/>
    </location>
</feature>
<feature type="transmembrane region" description="Helical" evidence="1">
    <location>
        <begin position="32"/>
        <end position="55"/>
    </location>
</feature>
<comment type="caution">
    <text evidence="2">The sequence shown here is derived from an EMBL/GenBank/DDBJ whole genome shotgun (WGS) entry which is preliminary data.</text>
</comment>
<dbReference type="RefSeq" id="WP_209679019.1">
    <property type="nucleotide sequence ID" value="NZ_JAGIOI010000001.1"/>
</dbReference>
<keyword evidence="3" id="KW-1185">Reference proteome</keyword>
<reference evidence="2 3" key="1">
    <citation type="submission" date="2021-03" db="EMBL/GenBank/DDBJ databases">
        <title>Sequencing the genomes of 1000 actinobacteria strains.</title>
        <authorList>
            <person name="Klenk H.-P."/>
        </authorList>
    </citation>
    <scope>NUCLEOTIDE SEQUENCE [LARGE SCALE GENOMIC DNA]</scope>
    <source>
        <strain evidence="2 3">DSM 16005</strain>
    </source>
</reference>
<sequence>MKQLLIQIGFQLGSSAVALILAAMLLSRFSLGIGGFITAVVMFTIAQSVLVGLVAKLATKHLPAMAGAASLVSTWLALIIANLPFGGIRIYGFWTWIWATLIVWGVTALCAVLVPKYLAKASKAA</sequence>
<keyword evidence="1" id="KW-0472">Membrane</keyword>
<evidence type="ECO:0000313" key="2">
    <source>
        <dbReference type="EMBL" id="MBP2412666.1"/>
    </source>
</evidence>
<name>A0ABS4YV53_9MICC</name>
<evidence type="ECO:0000256" key="1">
    <source>
        <dbReference type="SAM" id="Phobius"/>
    </source>
</evidence>
<dbReference type="EMBL" id="JAGIOI010000001">
    <property type="protein sequence ID" value="MBP2412666.1"/>
    <property type="molecule type" value="Genomic_DNA"/>
</dbReference>
<evidence type="ECO:0008006" key="4">
    <source>
        <dbReference type="Google" id="ProtNLM"/>
    </source>
</evidence>
<keyword evidence="1" id="KW-1133">Transmembrane helix</keyword>
<organism evidence="2 3">
    <name type="scientific">Arthrobacter stackebrandtii</name>
    <dbReference type="NCBI Taxonomy" id="272161"/>
    <lineage>
        <taxon>Bacteria</taxon>
        <taxon>Bacillati</taxon>
        <taxon>Actinomycetota</taxon>
        <taxon>Actinomycetes</taxon>
        <taxon>Micrococcales</taxon>
        <taxon>Micrococcaceae</taxon>
        <taxon>Arthrobacter</taxon>
    </lineage>
</organism>
<keyword evidence="1" id="KW-0812">Transmembrane</keyword>
<protein>
    <recommendedName>
        <fullName evidence="4">4 TMS phage holin, superfamily IV</fullName>
    </recommendedName>
</protein>
<feature type="transmembrane region" description="Helical" evidence="1">
    <location>
        <begin position="62"/>
        <end position="81"/>
    </location>
</feature>
<dbReference type="Proteomes" id="UP000711614">
    <property type="component" value="Unassembled WGS sequence"/>
</dbReference>
<proteinExistence type="predicted"/>
<accession>A0ABS4YV53</accession>